<organism evidence="2 3">
    <name type="scientific">Pomacea canaliculata</name>
    <name type="common">Golden apple snail</name>
    <dbReference type="NCBI Taxonomy" id="400727"/>
    <lineage>
        <taxon>Eukaryota</taxon>
        <taxon>Metazoa</taxon>
        <taxon>Spiralia</taxon>
        <taxon>Lophotrochozoa</taxon>
        <taxon>Mollusca</taxon>
        <taxon>Gastropoda</taxon>
        <taxon>Caenogastropoda</taxon>
        <taxon>Architaenioglossa</taxon>
        <taxon>Ampullarioidea</taxon>
        <taxon>Ampullariidae</taxon>
        <taxon>Pomacea</taxon>
    </lineage>
</organism>
<evidence type="ECO:0000313" key="3">
    <source>
        <dbReference type="Proteomes" id="UP000245119"/>
    </source>
</evidence>
<keyword evidence="3" id="KW-1185">Reference proteome</keyword>
<feature type="region of interest" description="Disordered" evidence="1">
    <location>
        <begin position="56"/>
        <end position="80"/>
    </location>
</feature>
<accession>A0A2T7PKY0</accession>
<sequence length="80" mass="8520">MNRAALHRIDLARSLFVACTQVSTSSGHGESRNLRTARDLLTSGLEHRTFQRKPLPHKAVGTVSLGPVGSTSPSLGVNAK</sequence>
<protein>
    <submittedName>
        <fullName evidence="2">Uncharacterized protein</fullName>
    </submittedName>
</protein>
<comment type="caution">
    <text evidence="2">The sequence shown here is derived from an EMBL/GenBank/DDBJ whole genome shotgun (WGS) entry which is preliminary data.</text>
</comment>
<evidence type="ECO:0000313" key="2">
    <source>
        <dbReference type="EMBL" id="PVD34085.1"/>
    </source>
</evidence>
<feature type="compositionally biased region" description="Polar residues" evidence="1">
    <location>
        <begin position="69"/>
        <end position="80"/>
    </location>
</feature>
<evidence type="ECO:0000256" key="1">
    <source>
        <dbReference type="SAM" id="MobiDB-lite"/>
    </source>
</evidence>
<reference evidence="2 3" key="1">
    <citation type="submission" date="2018-04" db="EMBL/GenBank/DDBJ databases">
        <title>The genome of golden apple snail Pomacea canaliculata provides insight into stress tolerance and invasive adaptation.</title>
        <authorList>
            <person name="Liu C."/>
            <person name="Liu B."/>
            <person name="Ren Y."/>
            <person name="Zhang Y."/>
            <person name="Wang H."/>
            <person name="Li S."/>
            <person name="Jiang F."/>
            <person name="Yin L."/>
            <person name="Zhang G."/>
            <person name="Qian W."/>
            <person name="Fan W."/>
        </authorList>
    </citation>
    <scope>NUCLEOTIDE SEQUENCE [LARGE SCALE GENOMIC DNA]</scope>
    <source>
        <strain evidence="2">SZHN2017</strain>
        <tissue evidence="2">Muscle</tissue>
    </source>
</reference>
<dbReference type="EMBL" id="PZQS01000003">
    <property type="protein sequence ID" value="PVD34085.1"/>
    <property type="molecule type" value="Genomic_DNA"/>
</dbReference>
<proteinExistence type="predicted"/>
<gene>
    <name evidence="2" type="ORF">C0Q70_05347</name>
</gene>
<name>A0A2T7PKY0_POMCA</name>
<dbReference type="AlphaFoldDB" id="A0A2T7PKY0"/>
<dbReference type="Proteomes" id="UP000245119">
    <property type="component" value="Linkage Group LG3"/>
</dbReference>